<accession>A0ABP6LMT1</accession>
<comment type="caution">
    <text evidence="7">The sequence shown here is derived from an EMBL/GenBank/DDBJ whole genome shotgun (WGS) entry which is preliminary data.</text>
</comment>
<dbReference type="SUPFAM" id="SSF51735">
    <property type="entry name" value="NAD(P)-binding Rossmann-fold domains"/>
    <property type="match status" value="1"/>
</dbReference>
<evidence type="ECO:0000256" key="3">
    <source>
        <dbReference type="ARBA" id="ARBA00023027"/>
    </source>
</evidence>
<comment type="similarity">
    <text evidence="1 4">Belongs to the D-isomer specific 2-hydroxyacid dehydrogenase family.</text>
</comment>
<evidence type="ECO:0000256" key="2">
    <source>
        <dbReference type="ARBA" id="ARBA00023002"/>
    </source>
</evidence>
<dbReference type="InterPro" id="IPR006139">
    <property type="entry name" value="D-isomer_2_OHA_DH_cat_dom"/>
</dbReference>
<evidence type="ECO:0000313" key="7">
    <source>
        <dbReference type="EMBL" id="GAA3052273.1"/>
    </source>
</evidence>
<feature type="domain" description="D-isomer specific 2-hydroxyacid dehydrogenase NAD-binding" evidence="6">
    <location>
        <begin position="112"/>
        <end position="284"/>
    </location>
</feature>
<evidence type="ECO:0000259" key="5">
    <source>
        <dbReference type="Pfam" id="PF00389"/>
    </source>
</evidence>
<dbReference type="SUPFAM" id="SSF52283">
    <property type="entry name" value="Formate/glycerate dehydrogenase catalytic domain-like"/>
    <property type="match status" value="1"/>
</dbReference>
<dbReference type="Gene3D" id="3.40.50.720">
    <property type="entry name" value="NAD(P)-binding Rossmann-like Domain"/>
    <property type="match status" value="2"/>
</dbReference>
<dbReference type="Pfam" id="PF02826">
    <property type="entry name" value="2-Hacid_dh_C"/>
    <property type="match status" value="1"/>
</dbReference>
<keyword evidence="2 4" id="KW-0560">Oxidoreductase</keyword>
<keyword evidence="3" id="KW-0520">NAD</keyword>
<evidence type="ECO:0000313" key="8">
    <source>
        <dbReference type="Proteomes" id="UP001500236"/>
    </source>
</evidence>
<evidence type="ECO:0000256" key="1">
    <source>
        <dbReference type="ARBA" id="ARBA00005854"/>
    </source>
</evidence>
<gene>
    <name evidence="7" type="ORF">GCM10010529_02880</name>
</gene>
<dbReference type="Pfam" id="PF00389">
    <property type="entry name" value="2-Hacid_dh"/>
    <property type="match status" value="1"/>
</dbReference>
<reference evidence="8" key="1">
    <citation type="journal article" date="2019" name="Int. J. Syst. Evol. Microbiol.">
        <title>The Global Catalogue of Microorganisms (GCM) 10K type strain sequencing project: providing services to taxonomists for standard genome sequencing and annotation.</title>
        <authorList>
            <consortium name="The Broad Institute Genomics Platform"/>
            <consortium name="The Broad Institute Genome Sequencing Center for Infectious Disease"/>
            <person name="Wu L."/>
            <person name="Ma J."/>
        </authorList>
    </citation>
    <scope>NUCLEOTIDE SEQUENCE [LARGE SCALE GENOMIC DNA]</scope>
    <source>
        <strain evidence="8">JCM 14309</strain>
    </source>
</reference>
<dbReference type="InterPro" id="IPR029753">
    <property type="entry name" value="D-isomer_DH_CS"/>
</dbReference>
<dbReference type="InterPro" id="IPR050857">
    <property type="entry name" value="D-2-hydroxyacid_DH"/>
</dbReference>
<protein>
    <submittedName>
        <fullName evidence="7">Phosphoglycerate dehydrogenase</fullName>
    </submittedName>
</protein>
<evidence type="ECO:0000256" key="4">
    <source>
        <dbReference type="RuleBase" id="RU003719"/>
    </source>
</evidence>
<organism evidence="7 8">
    <name type="scientific">Nesterenkonia aethiopica</name>
    <dbReference type="NCBI Taxonomy" id="269144"/>
    <lineage>
        <taxon>Bacteria</taxon>
        <taxon>Bacillati</taxon>
        <taxon>Actinomycetota</taxon>
        <taxon>Actinomycetes</taxon>
        <taxon>Micrococcales</taxon>
        <taxon>Micrococcaceae</taxon>
        <taxon>Nesterenkonia</taxon>
    </lineage>
</organism>
<dbReference type="EMBL" id="BAAAVT010000002">
    <property type="protein sequence ID" value="GAA3052273.1"/>
    <property type="molecule type" value="Genomic_DNA"/>
</dbReference>
<keyword evidence="8" id="KW-1185">Reference proteome</keyword>
<feature type="domain" description="D-isomer specific 2-hydroxyacid dehydrogenase catalytic" evidence="5">
    <location>
        <begin position="16"/>
        <end position="315"/>
    </location>
</feature>
<dbReference type="PROSITE" id="PS00670">
    <property type="entry name" value="D_2_HYDROXYACID_DH_2"/>
    <property type="match status" value="1"/>
</dbReference>
<dbReference type="CDD" id="cd12172">
    <property type="entry name" value="PGDH_like_2"/>
    <property type="match status" value="1"/>
</dbReference>
<name>A0ABP6LMT1_9MICC</name>
<sequence>MKVLVTPTSLSRTPEDPALRRIREAGADVVLNPHGRPLSEAELIALIADVDGVVAGLDDYTARVIAAAPRLTVISRYGVGTDRVDLEAARAAGVVVTNAPGANSQSVAELTVGLMFAVARRIPRLDAAVAAGDWPRADGVELGGRRLGVIGLGEIGRQVARAGAGLGMEVHGCDPALDDDRIRELGIVPGSVDEVCRRADVLSLHVPLTPRTRHLVDARRLDLLPDGAIVVNTARGGLLDEQAAHAALEEGRLHGVAVDAYETEPPRESPLIGHPRVVATPHTGAHTAEAVHRMAQAAVGNLLDVLQGRDCRHRVV</sequence>
<dbReference type="RefSeq" id="WP_344682791.1">
    <property type="nucleotide sequence ID" value="NZ_BAAAVT010000002.1"/>
</dbReference>
<dbReference type="InterPro" id="IPR036291">
    <property type="entry name" value="NAD(P)-bd_dom_sf"/>
</dbReference>
<dbReference type="Proteomes" id="UP001500236">
    <property type="component" value="Unassembled WGS sequence"/>
</dbReference>
<dbReference type="PROSITE" id="PS00671">
    <property type="entry name" value="D_2_HYDROXYACID_DH_3"/>
    <property type="match status" value="1"/>
</dbReference>
<dbReference type="PANTHER" id="PTHR42789">
    <property type="entry name" value="D-ISOMER SPECIFIC 2-HYDROXYACID DEHYDROGENASE FAMILY PROTEIN (AFU_ORTHOLOGUE AFUA_6G10090)"/>
    <property type="match status" value="1"/>
</dbReference>
<dbReference type="PANTHER" id="PTHR42789:SF1">
    <property type="entry name" value="D-ISOMER SPECIFIC 2-HYDROXYACID DEHYDROGENASE FAMILY PROTEIN (AFU_ORTHOLOGUE AFUA_6G10090)"/>
    <property type="match status" value="1"/>
</dbReference>
<dbReference type="InterPro" id="IPR006140">
    <property type="entry name" value="D-isomer_DH_NAD-bd"/>
</dbReference>
<evidence type="ECO:0000259" key="6">
    <source>
        <dbReference type="Pfam" id="PF02826"/>
    </source>
</evidence>
<proteinExistence type="inferred from homology"/>